<dbReference type="Proteomes" id="UP001162164">
    <property type="component" value="Unassembled WGS sequence"/>
</dbReference>
<proteinExistence type="inferred from homology"/>
<dbReference type="CDD" id="cd23992">
    <property type="entry name" value="PBP_GOBP"/>
    <property type="match status" value="1"/>
</dbReference>
<dbReference type="SMART" id="SM00708">
    <property type="entry name" value="PhBP"/>
    <property type="match status" value="1"/>
</dbReference>
<evidence type="ECO:0000256" key="1">
    <source>
        <dbReference type="ARBA" id="ARBA00004613"/>
    </source>
</evidence>
<dbReference type="Gene3D" id="1.10.238.20">
    <property type="entry name" value="Pheromone/general odorant binding protein domain"/>
    <property type="match status" value="1"/>
</dbReference>
<comment type="caution">
    <text evidence="5">The sequence shown here is derived from an EMBL/GenBank/DDBJ whole genome shotgun (WGS) entry which is preliminary data.</text>
</comment>
<evidence type="ECO:0000256" key="2">
    <source>
        <dbReference type="ARBA" id="ARBA00008098"/>
    </source>
</evidence>
<dbReference type="Pfam" id="PF01395">
    <property type="entry name" value="PBP_GOBP"/>
    <property type="match status" value="1"/>
</dbReference>
<protein>
    <submittedName>
        <fullName evidence="5">Uncharacterized protein</fullName>
    </submittedName>
</protein>
<evidence type="ECO:0000313" key="5">
    <source>
        <dbReference type="EMBL" id="KAJ8980112.1"/>
    </source>
</evidence>
<evidence type="ECO:0000256" key="4">
    <source>
        <dbReference type="ARBA" id="ARBA00022729"/>
    </source>
</evidence>
<evidence type="ECO:0000256" key="3">
    <source>
        <dbReference type="ARBA" id="ARBA00022525"/>
    </source>
</evidence>
<comment type="subcellular location">
    <subcellularLocation>
        <location evidence="1">Secreted</location>
    </subcellularLocation>
</comment>
<evidence type="ECO:0000313" key="6">
    <source>
        <dbReference type="Proteomes" id="UP001162164"/>
    </source>
</evidence>
<dbReference type="PANTHER" id="PTHR11857">
    <property type="entry name" value="ODORANT BINDING PROTEIN-RELATED"/>
    <property type="match status" value="1"/>
</dbReference>
<dbReference type="InterPro" id="IPR006170">
    <property type="entry name" value="PBP/GOBP"/>
</dbReference>
<dbReference type="EMBL" id="JAPWTJ010000287">
    <property type="protein sequence ID" value="KAJ8980112.1"/>
    <property type="molecule type" value="Genomic_DNA"/>
</dbReference>
<dbReference type="PANTHER" id="PTHR11857:SF43">
    <property type="entry name" value="GEO07291P1-RELATED"/>
    <property type="match status" value="1"/>
</dbReference>
<keyword evidence="6" id="KW-1185">Reference proteome</keyword>
<keyword evidence="3" id="KW-0964">Secreted</keyword>
<gene>
    <name evidence="5" type="ORF">NQ317_010898</name>
</gene>
<organism evidence="5 6">
    <name type="scientific">Molorchus minor</name>
    <dbReference type="NCBI Taxonomy" id="1323400"/>
    <lineage>
        <taxon>Eukaryota</taxon>
        <taxon>Metazoa</taxon>
        <taxon>Ecdysozoa</taxon>
        <taxon>Arthropoda</taxon>
        <taxon>Hexapoda</taxon>
        <taxon>Insecta</taxon>
        <taxon>Pterygota</taxon>
        <taxon>Neoptera</taxon>
        <taxon>Endopterygota</taxon>
        <taxon>Coleoptera</taxon>
        <taxon>Polyphaga</taxon>
        <taxon>Cucujiformia</taxon>
        <taxon>Chrysomeloidea</taxon>
        <taxon>Cerambycidae</taxon>
        <taxon>Lamiinae</taxon>
        <taxon>Monochamini</taxon>
        <taxon>Molorchus</taxon>
    </lineage>
</organism>
<accession>A0ABQ9JQC2</accession>
<sequence length="113" mass="12897">MEDIKTAIQYHQECKQETGITDSVAFGGLMGTLPVNKQFKQHVFCMSRKAGVQNEAGEIQRDVIKEQLSKYIDNDKVDALTEQCAVDQEFPEDTAAEMVKCYYQSIRKSNILW</sequence>
<reference evidence="5" key="1">
    <citation type="journal article" date="2023" name="Insect Mol. Biol.">
        <title>Genome sequencing provides insights into the evolution of gene families encoding plant cell wall-degrading enzymes in longhorned beetles.</title>
        <authorList>
            <person name="Shin N.R."/>
            <person name="Okamura Y."/>
            <person name="Kirsch R."/>
            <person name="Pauchet Y."/>
        </authorList>
    </citation>
    <scope>NUCLEOTIDE SEQUENCE</scope>
    <source>
        <strain evidence="5">MMC_N1</strain>
    </source>
</reference>
<keyword evidence="4" id="KW-0732">Signal</keyword>
<comment type="similarity">
    <text evidence="2">Belongs to the PBP/GOBP family.</text>
</comment>
<name>A0ABQ9JQC2_9CUCU</name>
<dbReference type="InterPro" id="IPR036728">
    <property type="entry name" value="PBP_GOBP_sf"/>
</dbReference>
<dbReference type="SUPFAM" id="SSF47565">
    <property type="entry name" value="Insect pheromone/odorant-binding proteins"/>
    <property type="match status" value="1"/>
</dbReference>